<reference evidence="3" key="1">
    <citation type="submission" date="2018-09" db="EMBL/GenBank/DDBJ databases">
        <authorList>
            <person name="Livingstone P.G."/>
            <person name="Whitworth D.E."/>
        </authorList>
    </citation>
    <scope>NUCLEOTIDE SEQUENCE [LARGE SCALE GENOMIC DNA]</scope>
    <source>
        <strain evidence="3">CA040B</strain>
    </source>
</reference>
<protein>
    <recommendedName>
        <fullName evidence="4">Lipoprotein</fullName>
    </recommendedName>
</protein>
<feature type="chain" id="PRO_5017317120" description="Lipoprotein" evidence="1">
    <location>
        <begin position="22"/>
        <end position="105"/>
    </location>
</feature>
<feature type="signal peptide" evidence="1">
    <location>
        <begin position="1"/>
        <end position="21"/>
    </location>
</feature>
<evidence type="ECO:0000256" key="1">
    <source>
        <dbReference type="SAM" id="SignalP"/>
    </source>
</evidence>
<name>A0A3A8NKZ3_9BACT</name>
<dbReference type="OrthoDB" id="5521541at2"/>
<dbReference type="RefSeq" id="WP_120624870.1">
    <property type="nucleotide sequence ID" value="NZ_RAWG01000041.1"/>
</dbReference>
<evidence type="ECO:0000313" key="2">
    <source>
        <dbReference type="EMBL" id="RKH45037.1"/>
    </source>
</evidence>
<dbReference type="AlphaFoldDB" id="A0A3A8NKZ3"/>
<accession>A0A3A8NKZ3</accession>
<gene>
    <name evidence="2" type="ORF">D7X12_08980</name>
</gene>
<dbReference type="PROSITE" id="PS51257">
    <property type="entry name" value="PROKAR_LIPOPROTEIN"/>
    <property type="match status" value="1"/>
</dbReference>
<dbReference type="EMBL" id="RAWG01000041">
    <property type="protein sequence ID" value="RKH45037.1"/>
    <property type="molecule type" value="Genomic_DNA"/>
</dbReference>
<comment type="caution">
    <text evidence="2">The sequence shown here is derived from an EMBL/GenBank/DDBJ whole genome shotgun (WGS) entry which is preliminary data.</text>
</comment>
<dbReference type="Proteomes" id="UP000273405">
    <property type="component" value="Unassembled WGS sequence"/>
</dbReference>
<organism evidence="2 3">
    <name type="scientific">Corallococcus sicarius</name>
    <dbReference type="NCBI Taxonomy" id="2316726"/>
    <lineage>
        <taxon>Bacteria</taxon>
        <taxon>Pseudomonadati</taxon>
        <taxon>Myxococcota</taxon>
        <taxon>Myxococcia</taxon>
        <taxon>Myxococcales</taxon>
        <taxon>Cystobacterineae</taxon>
        <taxon>Myxococcaceae</taxon>
        <taxon>Corallococcus</taxon>
    </lineage>
</organism>
<keyword evidence="1" id="KW-0732">Signal</keyword>
<proteinExistence type="predicted"/>
<keyword evidence="3" id="KW-1185">Reference proteome</keyword>
<evidence type="ECO:0008006" key="4">
    <source>
        <dbReference type="Google" id="ProtNLM"/>
    </source>
</evidence>
<sequence>MQAWMKLGLSVVAVLGLGACSGTDDIDTPVSCPQVVVFARSATGTCQSYPTPCDVPEGYIGCCGGLFGGCVSSVSGTTCVDDPADTCTPGTGADCPGICQQTSGG</sequence>
<evidence type="ECO:0000313" key="3">
    <source>
        <dbReference type="Proteomes" id="UP000273405"/>
    </source>
</evidence>